<dbReference type="Proteomes" id="UP000054337">
    <property type="component" value="Unassembled WGS sequence"/>
</dbReference>
<dbReference type="HOGENOM" id="CLU_2947961_0_0_1"/>
<feature type="non-terminal residue" evidence="1">
    <location>
        <position position="1"/>
    </location>
</feature>
<evidence type="ECO:0000313" key="1">
    <source>
        <dbReference type="EMBL" id="EUN32650.1"/>
    </source>
</evidence>
<accession>W7F3H5</accession>
<name>W7F3H5_BIPV3</name>
<evidence type="ECO:0000313" key="2">
    <source>
        <dbReference type="Proteomes" id="UP000054337"/>
    </source>
</evidence>
<dbReference type="RefSeq" id="XP_014562288.1">
    <property type="nucleotide sequence ID" value="XM_014706802.1"/>
</dbReference>
<keyword evidence="2" id="KW-1185">Reference proteome</keyword>
<protein>
    <submittedName>
        <fullName evidence="1">Uncharacterized protein</fullName>
    </submittedName>
</protein>
<dbReference type="GeneID" id="26258067"/>
<organism evidence="1 2">
    <name type="scientific">Bipolaris victoriae (strain FI3)</name>
    <name type="common">Victoria blight of oats agent</name>
    <name type="synonym">Cochliobolus victoriae</name>
    <dbReference type="NCBI Taxonomy" id="930091"/>
    <lineage>
        <taxon>Eukaryota</taxon>
        <taxon>Fungi</taxon>
        <taxon>Dikarya</taxon>
        <taxon>Ascomycota</taxon>
        <taxon>Pezizomycotina</taxon>
        <taxon>Dothideomycetes</taxon>
        <taxon>Pleosporomycetidae</taxon>
        <taxon>Pleosporales</taxon>
        <taxon>Pleosporineae</taxon>
        <taxon>Pleosporaceae</taxon>
        <taxon>Bipolaris</taxon>
    </lineage>
</organism>
<sequence>EDETAMQRAQMAIPTSWHYPARFLPSCTSNLDKIITIPSAITTTIEDAAAPFALVSILLV</sequence>
<reference evidence="1 2" key="1">
    <citation type="journal article" date="2013" name="PLoS Genet.">
        <title>Comparative genome structure, secondary metabolite, and effector coding capacity across Cochliobolus pathogens.</title>
        <authorList>
            <person name="Condon B.J."/>
            <person name="Leng Y."/>
            <person name="Wu D."/>
            <person name="Bushley K.E."/>
            <person name="Ohm R.A."/>
            <person name="Otillar R."/>
            <person name="Martin J."/>
            <person name="Schackwitz W."/>
            <person name="Grimwood J."/>
            <person name="MohdZainudin N."/>
            <person name="Xue C."/>
            <person name="Wang R."/>
            <person name="Manning V.A."/>
            <person name="Dhillon B."/>
            <person name="Tu Z.J."/>
            <person name="Steffenson B.J."/>
            <person name="Salamov A."/>
            <person name="Sun H."/>
            <person name="Lowry S."/>
            <person name="LaButti K."/>
            <person name="Han J."/>
            <person name="Copeland A."/>
            <person name="Lindquist E."/>
            <person name="Barry K."/>
            <person name="Schmutz J."/>
            <person name="Baker S.E."/>
            <person name="Ciuffetti L.M."/>
            <person name="Grigoriev I.V."/>
            <person name="Zhong S."/>
            <person name="Turgeon B.G."/>
        </authorList>
    </citation>
    <scope>NUCLEOTIDE SEQUENCE [LARGE SCALE GENOMIC DNA]</scope>
    <source>
        <strain evidence="1 2">FI3</strain>
    </source>
</reference>
<dbReference type="AlphaFoldDB" id="W7F3H5"/>
<proteinExistence type="predicted"/>
<gene>
    <name evidence="1" type="ORF">COCVIDRAFT_84226</name>
</gene>
<dbReference type="EMBL" id="KI968692">
    <property type="protein sequence ID" value="EUN32650.1"/>
    <property type="molecule type" value="Genomic_DNA"/>
</dbReference>